<dbReference type="PANTHER" id="PTHR14027">
    <property type="entry name" value="RNA POLYMERASE-ASSOCIATED PROTEIN CTR9"/>
    <property type="match status" value="1"/>
</dbReference>
<dbReference type="SMART" id="SM00028">
    <property type="entry name" value="TPR"/>
    <property type="match status" value="6"/>
</dbReference>
<proteinExistence type="predicted"/>
<dbReference type="PROSITE" id="PS50293">
    <property type="entry name" value="TPR_REGION"/>
    <property type="match status" value="1"/>
</dbReference>
<gene>
    <name evidence="7" type="ORF">B6D57_03555</name>
</gene>
<dbReference type="EMBL" id="NATQ01000064">
    <property type="protein sequence ID" value="OQX90360.1"/>
    <property type="molecule type" value="Genomic_DNA"/>
</dbReference>
<evidence type="ECO:0000256" key="4">
    <source>
        <dbReference type="PROSITE-ProRule" id="PRU00339"/>
    </source>
</evidence>
<evidence type="ECO:0000313" key="7">
    <source>
        <dbReference type="EMBL" id="OQX90360.1"/>
    </source>
</evidence>
<feature type="compositionally biased region" description="Acidic residues" evidence="5">
    <location>
        <begin position="561"/>
        <end position="576"/>
    </location>
</feature>
<dbReference type="GO" id="GO:0000993">
    <property type="term" value="F:RNA polymerase II complex binding"/>
    <property type="evidence" value="ECO:0007669"/>
    <property type="project" value="TreeGrafter"/>
</dbReference>
<feature type="repeat" description="TPR" evidence="4">
    <location>
        <begin position="238"/>
        <end position="271"/>
    </location>
</feature>
<reference evidence="8" key="1">
    <citation type="submission" date="2017-03" db="EMBL/GenBank/DDBJ databases">
        <title>Novel pathways for hydrocarbon cycling and metabolic interdependencies in hydrothermal sediment communities.</title>
        <authorList>
            <person name="Dombrowski N."/>
            <person name="Seitz K."/>
            <person name="Teske A."/>
            <person name="Baker B."/>
        </authorList>
    </citation>
    <scope>NUCLEOTIDE SEQUENCE [LARGE SCALE GENOMIC DNA]</scope>
</reference>
<dbReference type="Pfam" id="PF14559">
    <property type="entry name" value="TPR_19"/>
    <property type="match status" value="1"/>
</dbReference>
<dbReference type="Pfam" id="PF13525">
    <property type="entry name" value="YfiO"/>
    <property type="match status" value="1"/>
</dbReference>
<dbReference type="PROSITE" id="PS50005">
    <property type="entry name" value="TPR"/>
    <property type="match status" value="4"/>
</dbReference>
<organism evidence="7 8">
    <name type="scientific">Candidatus Coatesbacteria bacterium 4484_99</name>
    <dbReference type="NCBI Taxonomy" id="1970774"/>
    <lineage>
        <taxon>Bacteria</taxon>
        <taxon>Candidatus Coatesiibacteriota</taxon>
    </lineage>
</organism>
<comment type="caution">
    <text evidence="7">The sequence shown here is derived from an EMBL/GenBank/DDBJ whole genome shotgun (WGS) entry which is preliminary data.</text>
</comment>
<evidence type="ECO:0000259" key="6">
    <source>
        <dbReference type="Pfam" id="PF13525"/>
    </source>
</evidence>
<keyword evidence="3 4" id="KW-0802">TPR repeat</keyword>
<name>A0A1W9S240_9BACT</name>
<dbReference type="InterPro" id="IPR039565">
    <property type="entry name" value="BamD-like"/>
</dbReference>
<dbReference type="SUPFAM" id="SSF48452">
    <property type="entry name" value="TPR-like"/>
    <property type="match status" value="2"/>
</dbReference>
<dbReference type="InterPro" id="IPR019734">
    <property type="entry name" value="TPR_rpt"/>
</dbReference>
<feature type="repeat" description="TPR" evidence="4">
    <location>
        <begin position="89"/>
        <end position="122"/>
    </location>
</feature>
<dbReference type="GO" id="GO:0006368">
    <property type="term" value="P:transcription elongation by RNA polymerase II"/>
    <property type="evidence" value="ECO:0007669"/>
    <property type="project" value="TreeGrafter"/>
</dbReference>
<dbReference type="InterPro" id="IPR011990">
    <property type="entry name" value="TPR-like_helical_dom_sf"/>
</dbReference>
<protein>
    <recommendedName>
        <fullName evidence="6">Outer membrane lipoprotein BamD-like domain-containing protein</fullName>
    </recommendedName>
</protein>
<dbReference type="GO" id="GO:0006355">
    <property type="term" value="P:regulation of DNA-templated transcription"/>
    <property type="evidence" value="ECO:0007669"/>
    <property type="project" value="InterPro"/>
</dbReference>
<feature type="region of interest" description="Disordered" evidence="5">
    <location>
        <begin position="537"/>
        <end position="576"/>
    </location>
</feature>
<dbReference type="PANTHER" id="PTHR14027:SF2">
    <property type="entry name" value="RNA POLYMERASE-ASSOCIATED PROTEIN CTR9 HOMOLOG"/>
    <property type="match status" value="1"/>
</dbReference>
<keyword evidence="2" id="KW-0677">Repeat</keyword>
<dbReference type="InterPro" id="IPR031101">
    <property type="entry name" value="Ctr9"/>
</dbReference>
<evidence type="ECO:0000256" key="3">
    <source>
        <dbReference type="ARBA" id="ARBA00022803"/>
    </source>
</evidence>
<evidence type="ECO:0000256" key="5">
    <source>
        <dbReference type="SAM" id="MobiDB-lite"/>
    </source>
</evidence>
<sequence>MKRAITYFLLISILYIVLGELHLYAQEDSEWVADYAERLRRERKFEELEDLAAKRFSDAKRLYNRHNYQDAGLRFKEVVYLFPNFSRVDEACFLMGESFYRAEDYDDAREAFTRLVNTYPESEYYKDSLFRLEKVAHKQERYTEAIFYHQKILMSFPDADFIDAANYIGGVCRYLIGEFEEAAEVMDKIPVSSSYYGYGQYTKALCLVHRDDLNGAINQFMNVLEAKEKSGATRALKNLTHLTLGRLYYELGNYEEAIRHYKEVSSLDKENYDDAILGIGWVYVKQEDYEKAEKMFKKIINEMPQSELVAEARLSLGHCYLGLDKYDKAIEVYRYIMEHHSLAAELAGDPRVTEIFQGITEEANNVDKLYYNLVELDKIALAQGRDDLHRKIQSEKEEVKRLQDLLAGLEMWFSGRSTTGRNLMLGAEFGMATVAFEKEQNIEAEILRLSQEANIEIGKLREQEEEYMAMAEEEIVGEKEKALGWYKALTGEEGVSVLVEPPAEYTPGEIDFAKEQRKSMGLPEELEGVTYNQKIIQEKPIIIPPPEKESSEYEIESPGSEGEEEKDLGDDSAEGQ</sequence>
<accession>A0A1W9S240</accession>
<evidence type="ECO:0000256" key="1">
    <source>
        <dbReference type="ARBA" id="ARBA00022729"/>
    </source>
</evidence>
<feature type="domain" description="Outer membrane lipoprotein BamD-like" evidence="6">
    <location>
        <begin position="95"/>
        <end position="173"/>
    </location>
</feature>
<dbReference type="AlphaFoldDB" id="A0A1W9S240"/>
<evidence type="ECO:0000256" key="2">
    <source>
        <dbReference type="ARBA" id="ARBA00022737"/>
    </source>
</evidence>
<evidence type="ECO:0000313" key="8">
    <source>
        <dbReference type="Proteomes" id="UP000192611"/>
    </source>
</evidence>
<feature type="repeat" description="TPR" evidence="4">
    <location>
        <begin position="310"/>
        <end position="343"/>
    </location>
</feature>
<feature type="repeat" description="TPR" evidence="4">
    <location>
        <begin position="273"/>
        <end position="306"/>
    </location>
</feature>
<dbReference type="Proteomes" id="UP000192611">
    <property type="component" value="Unassembled WGS sequence"/>
</dbReference>
<keyword evidence="1" id="KW-0732">Signal</keyword>
<dbReference type="Gene3D" id="1.25.40.10">
    <property type="entry name" value="Tetratricopeptide repeat domain"/>
    <property type="match status" value="2"/>
</dbReference>